<comment type="caution">
    <text evidence="4">The sequence shown here is derived from an EMBL/GenBank/DDBJ whole genome shotgun (WGS) entry which is preliminary data.</text>
</comment>
<feature type="region of interest" description="Disordered" evidence="1">
    <location>
        <begin position="66"/>
        <end position="112"/>
    </location>
</feature>
<keyword evidence="2" id="KW-0812">Transmembrane</keyword>
<evidence type="ECO:0000256" key="2">
    <source>
        <dbReference type="SAM" id="Phobius"/>
    </source>
</evidence>
<feature type="transmembrane region" description="Helical" evidence="2">
    <location>
        <begin position="377"/>
        <end position="410"/>
    </location>
</feature>
<evidence type="ECO:0000313" key="4">
    <source>
        <dbReference type="EMBL" id="KAJ3181253.1"/>
    </source>
</evidence>
<keyword evidence="5" id="KW-1185">Reference proteome</keyword>
<evidence type="ECO:0000256" key="1">
    <source>
        <dbReference type="SAM" id="MobiDB-lite"/>
    </source>
</evidence>
<feature type="compositionally biased region" description="Low complexity" evidence="1">
    <location>
        <begin position="70"/>
        <end position="79"/>
    </location>
</feature>
<dbReference type="Proteomes" id="UP001212152">
    <property type="component" value="Unassembled WGS sequence"/>
</dbReference>
<feature type="domain" description="GOLD" evidence="3">
    <location>
        <begin position="212"/>
        <end position="316"/>
    </location>
</feature>
<organism evidence="4 5">
    <name type="scientific">Geranomyces variabilis</name>
    <dbReference type="NCBI Taxonomy" id="109894"/>
    <lineage>
        <taxon>Eukaryota</taxon>
        <taxon>Fungi</taxon>
        <taxon>Fungi incertae sedis</taxon>
        <taxon>Chytridiomycota</taxon>
        <taxon>Chytridiomycota incertae sedis</taxon>
        <taxon>Chytridiomycetes</taxon>
        <taxon>Spizellomycetales</taxon>
        <taxon>Powellomycetaceae</taxon>
        <taxon>Geranomyces</taxon>
    </lineage>
</organism>
<feature type="transmembrane region" description="Helical" evidence="2">
    <location>
        <begin position="136"/>
        <end position="158"/>
    </location>
</feature>
<keyword evidence="2" id="KW-1133">Transmembrane helix</keyword>
<protein>
    <recommendedName>
        <fullName evidence="3">GOLD domain-containing protein</fullName>
    </recommendedName>
</protein>
<evidence type="ECO:0000259" key="3">
    <source>
        <dbReference type="PROSITE" id="PS50866"/>
    </source>
</evidence>
<dbReference type="EMBL" id="JADGJQ010000013">
    <property type="protein sequence ID" value="KAJ3181253.1"/>
    <property type="molecule type" value="Genomic_DNA"/>
</dbReference>
<gene>
    <name evidence="4" type="ORF">HDU87_001382</name>
</gene>
<reference evidence="4" key="1">
    <citation type="submission" date="2020-05" db="EMBL/GenBank/DDBJ databases">
        <title>Phylogenomic resolution of chytrid fungi.</title>
        <authorList>
            <person name="Stajich J.E."/>
            <person name="Amses K."/>
            <person name="Simmons R."/>
            <person name="Seto K."/>
            <person name="Myers J."/>
            <person name="Bonds A."/>
            <person name="Quandt C.A."/>
            <person name="Barry K."/>
            <person name="Liu P."/>
            <person name="Grigoriev I."/>
            <person name="Longcore J.E."/>
            <person name="James T.Y."/>
        </authorList>
    </citation>
    <scope>NUCLEOTIDE SEQUENCE</scope>
    <source>
        <strain evidence="4">JEL0379</strain>
    </source>
</reference>
<keyword evidence="2" id="KW-0472">Membrane</keyword>
<dbReference type="AlphaFoldDB" id="A0AAD5XTY9"/>
<proteinExistence type="predicted"/>
<evidence type="ECO:0000313" key="5">
    <source>
        <dbReference type="Proteomes" id="UP001212152"/>
    </source>
</evidence>
<name>A0AAD5XTY9_9FUNG</name>
<feature type="region of interest" description="Disordered" evidence="1">
    <location>
        <begin position="1"/>
        <end position="46"/>
    </location>
</feature>
<sequence length="481" mass="52646">MEGTGFRDNSSSSHSGGGSDRGNSPSRSHRHHHHNNNSHGAGGGGSFLPGALFGAVGGALGTSWWTSRGQQNQQQQQRQPFYNPAQPSPHPNYNAVPPLHQQPYPGPVPPAQQHHSYYFPHVHMPAPPPTPARKRACSFSCCMVVLLLLGVLIAALIVPKPGANNIVLVAGDRRLVSVNTKWFRQVSVSGAVDVDTYMFHQVPPLSDTVHLSKKIDIKLERGSYHFVRFDVHKGSSIAAEWEFSDFTQPPSFGIIEGQQSFDEWRTGSNVRFAYDRNSAHGSYTFKAPRRAEYYLVFYTSRSWLRAVGNASFEVDSVTYSLKPAAGRCDPPPSSPAPRPDCEFALDNDNDAYLLFVAPLTDDSYAVTYHTTARRDAYTALFATLASLFAVFFVISLMAWCGVRCCAWVLCGERRVRGRYQYQAIADEGNAATRLEAHPGNDAVPAQPPFNPGFQHQPPAPAAPTVPPSAPPPYSVFDPTAA</sequence>
<dbReference type="PROSITE" id="PS50866">
    <property type="entry name" value="GOLD"/>
    <property type="match status" value="1"/>
</dbReference>
<accession>A0AAD5XTY9</accession>
<dbReference type="InterPro" id="IPR009038">
    <property type="entry name" value="GOLD_dom"/>
</dbReference>
<feature type="compositionally biased region" description="Pro residues" evidence="1">
    <location>
        <begin position="457"/>
        <end position="473"/>
    </location>
</feature>
<feature type="compositionally biased region" description="Basic residues" evidence="1">
    <location>
        <begin position="27"/>
        <end position="36"/>
    </location>
</feature>
<feature type="region of interest" description="Disordered" evidence="1">
    <location>
        <begin position="437"/>
        <end position="481"/>
    </location>
</feature>